<organism evidence="1 2">
    <name type="scientific">Halovenus aranensis</name>
    <dbReference type="NCBI Taxonomy" id="890420"/>
    <lineage>
        <taxon>Archaea</taxon>
        <taxon>Methanobacteriati</taxon>
        <taxon>Methanobacteriota</taxon>
        <taxon>Stenosarchaea group</taxon>
        <taxon>Halobacteria</taxon>
        <taxon>Halobacteriales</taxon>
        <taxon>Haloarculaceae</taxon>
        <taxon>Halovenus</taxon>
    </lineage>
</organism>
<dbReference type="Proteomes" id="UP000198856">
    <property type="component" value="Unassembled WGS sequence"/>
</dbReference>
<accession>A0A1G8S146</accession>
<dbReference type="EMBL" id="FNFC01000001">
    <property type="protein sequence ID" value="SDJ22948.1"/>
    <property type="molecule type" value="Genomic_DNA"/>
</dbReference>
<dbReference type="AlphaFoldDB" id="A0A1G8S146"/>
<name>A0A1G8S146_9EURY</name>
<reference evidence="1 2" key="1">
    <citation type="submission" date="2016-10" db="EMBL/GenBank/DDBJ databases">
        <authorList>
            <person name="de Groot N.N."/>
        </authorList>
    </citation>
    <scope>NUCLEOTIDE SEQUENCE [LARGE SCALE GENOMIC DNA]</scope>
    <source>
        <strain evidence="1 2">IBRC-M10015</strain>
    </source>
</reference>
<keyword evidence="2" id="KW-1185">Reference proteome</keyword>
<protein>
    <submittedName>
        <fullName evidence="1">Uncharacterized protein</fullName>
    </submittedName>
</protein>
<evidence type="ECO:0000313" key="1">
    <source>
        <dbReference type="EMBL" id="SDJ22948.1"/>
    </source>
</evidence>
<sequence>MVRGKGEIYNESGNLVREFRFDGNKHHSTTGLEPGTNYTLVIPEVGFHTMPTVTTGFDPGQTDNVEIFTIPDFNSTETFQWQWRHISFRFIDDETLKLKESEIEDLQRNEFQLVGNGTYDEGDWTYRWNYKWIYPSDDHVPSRAVNISGDLRYRDFNGNWIKPTHDIGFSQHPDHRPSFRPVIDGIFGMDNFTLEYVGTRRLNESTVPEPLRVKNWSAPEEIKGEEVLVFNITHWGYSERINGTYYFDNESQARIFVDRETGHVLRYQARERLSVGVGYADKYIGENPSIHVIDFYNHGDSGVEINPKDYPPYREE</sequence>
<gene>
    <name evidence="1" type="ORF">SAMN05216226_101229</name>
</gene>
<evidence type="ECO:0000313" key="2">
    <source>
        <dbReference type="Proteomes" id="UP000198856"/>
    </source>
</evidence>
<proteinExistence type="predicted"/>